<evidence type="ECO:0000313" key="3">
    <source>
        <dbReference type="Proteomes" id="UP001222027"/>
    </source>
</evidence>
<organism evidence="2 3">
    <name type="scientific">Ensete ventricosum</name>
    <name type="common">Abyssinian banana</name>
    <name type="synonym">Musa ensete</name>
    <dbReference type="NCBI Taxonomy" id="4639"/>
    <lineage>
        <taxon>Eukaryota</taxon>
        <taxon>Viridiplantae</taxon>
        <taxon>Streptophyta</taxon>
        <taxon>Embryophyta</taxon>
        <taxon>Tracheophyta</taxon>
        <taxon>Spermatophyta</taxon>
        <taxon>Magnoliopsida</taxon>
        <taxon>Liliopsida</taxon>
        <taxon>Zingiberales</taxon>
        <taxon>Musaceae</taxon>
        <taxon>Ensete</taxon>
    </lineage>
</organism>
<reference evidence="2 3" key="1">
    <citation type="submission" date="2022-12" db="EMBL/GenBank/DDBJ databases">
        <title>Chromosome-scale assembly of the Ensete ventricosum genome.</title>
        <authorList>
            <person name="Dussert Y."/>
            <person name="Stocks J."/>
            <person name="Wendawek A."/>
            <person name="Woldeyes F."/>
            <person name="Nichols R.A."/>
            <person name="Borrell J.S."/>
        </authorList>
    </citation>
    <scope>NUCLEOTIDE SEQUENCE [LARGE SCALE GENOMIC DNA]</scope>
    <source>
        <strain evidence="3">cv. Maze</strain>
        <tissue evidence="2">Seeds</tissue>
    </source>
</reference>
<comment type="caution">
    <text evidence="2">The sequence shown here is derived from an EMBL/GenBank/DDBJ whole genome shotgun (WGS) entry which is preliminary data.</text>
</comment>
<evidence type="ECO:0000256" key="1">
    <source>
        <dbReference type="SAM" id="SignalP"/>
    </source>
</evidence>
<feature type="chain" id="PRO_5043328354" evidence="1">
    <location>
        <begin position="26"/>
        <end position="74"/>
    </location>
</feature>
<sequence>MAKHLISAIAAVLAVACLLPALALAVRDIATRKPGFVVQGRVFCDTCRAGFETPVSTYIKGYQTQDEHNILSTN</sequence>
<evidence type="ECO:0000313" key="2">
    <source>
        <dbReference type="EMBL" id="KAJ8505103.1"/>
    </source>
</evidence>
<feature type="signal peptide" evidence="1">
    <location>
        <begin position="1"/>
        <end position="25"/>
    </location>
</feature>
<dbReference type="Proteomes" id="UP001222027">
    <property type="component" value="Unassembled WGS sequence"/>
</dbReference>
<dbReference type="AlphaFoldDB" id="A0AAV8RNS6"/>
<name>A0AAV8RNS6_ENSVE</name>
<dbReference type="PROSITE" id="PS51257">
    <property type="entry name" value="PROKAR_LIPOPROTEIN"/>
    <property type="match status" value="1"/>
</dbReference>
<accession>A0AAV8RNS6</accession>
<keyword evidence="1" id="KW-0732">Signal</keyword>
<gene>
    <name evidence="2" type="ORF">OPV22_005989</name>
</gene>
<protein>
    <submittedName>
        <fullName evidence="2">Uncharacterized protein</fullName>
    </submittedName>
</protein>
<proteinExistence type="predicted"/>
<dbReference type="EMBL" id="JAQQAF010000002">
    <property type="protein sequence ID" value="KAJ8505103.1"/>
    <property type="molecule type" value="Genomic_DNA"/>
</dbReference>
<keyword evidence="3" id="KW-1185">Reference proteome</keyword>